<dbReference type="EMBL" id="MU277251">
    <property type="protein sequence ID" value="KAI0057145.1"/>
    <property type="molecule type" value="Genomic_DNA"/>
</dbReference>
<comment type="caution">
    <text evidence="1">The sequence shown here is derived from an EMBL/GenBank/DDBJ whole genome shotgun (WGS) entry which is preliminary data.</text>
</comment>
<name>A0ACB8SM30_9AGAM</name>
<gene>
    <name evidence="1" type="ORF">BV25DRAFT_1841834</name>
</gene>
<dbReference type="Proteomes" id="UP000814140">
    <property type="component" value="Unassembled WGS sequence"/>
</dbReference>
<reference evidence="1" key="2">
    <citation type="journal article" date="2022" name="New Phytol.">
        <title>Evolutionary transition to the ectomycorrhizal habit in the genomes of a hyperdiverse lineage of mushroom-forming fungi.</title>
        <authorList>
            <person name="Looney B."/>
            <person name="Miyauchi S."/>
            <person name="Morin E."/>
            <person name="Drula E."/>
            <person name="Courty P.E."/>
            <person name="Kohler A."/>
            <person name="Kuo A."/>
            <person name="LaButti K."/>
            <person name="Pangilinan J."/>
            <person name="Lipzen A."/>
            <person name="Riley R."/>
            <person name="Andreopoulos W."/>
            <person name="He G."/>
            <person name="Johnson J."/>
            <person name="Nolan M."/>
            <person name="Tritt A."/>
            <person name="Barry K.W."/>
            <person name="Grigoriev I.V."/>
            <person name="Nagy L.G."/>
            <person name="Hibbett D."/>
            <person name="Henrissat B."/>
            <person name="Matheny P.B."/>
            <person name="Labbe J."/>
            <person name="Martin F.M."/>
        </authorList>
    </citation>
    <scope>NUCLEOTIDE SEQUENCE</scope>
    <source>
        <strain evidence="1">HHB10654</strain>
    </source>
</reference>
<evidence type="ECO:0000313" key="2">
    <source>
        <dbReference type="Proteomes" id="UP000814140"/>
    </source>
</evidence>
<proteinExistence type="predicted"/>
<reference evidence="1" key="1">
    <citation type="submission" date="2021-03" db="EMBL/GenBank/DDBJ databases">
        <authorList>
            <consortium name="DOE Joint Genome Institute"/>
            <person name="Ahrendt S."/>
            <person name="Looney B.P."/>
            <person name="Miyauchi S."/>
            <person name="Morin E."/>
            <person name="Drula E."/>
            <person name="Courty P.E."/>
            <person name="Chicoki N."/>
            <person name="Fauchery L."/>
            <person name="Kohler A."/>
            <person name="Kuo A."/>
            <person name="Labutti K."/>
            <person name="Pangilinan J."/>
            <person name="Lipzen A."/>
            <person name="Riley R."/>
            <person name="Andreopoulos W."/>
            <person name="He G."/>
            <person name="Johnson J."/>
            <person name="Barry K.W."/>
            <person name="Grigoriev I.V."/>
            <person name="Nagy L."/>
            <person name="Hibbett D."/>
            <person name="Henrissat B."/>
            <person name="Matheny P.B."/>
            <person name="Labbe J."/>
            <person name="Martin F."/>
        </authorList>
    </citation>
    <scope>NUCLEOTIDE SEQUENCE</scope>
    <source>
        <strain evidence="1">HHB10654</strain>
    </source>
</reference>
<protein>
    <submittedName>
        <fullName evidence="1">Uncharacterized protein</fullName>
    </submittedName>
</protein>
<evidence type="ECO:0000313" key="1">
    <source>
        <dbReference type="EMBL" id="KAI0057145.1"/>
    </source>
</evidence>
<organism evidence="1 2">
    <name type="scientific">Artomyces pyxidatus</name>
    <dbReference type="NCBI Taxonomy" id="48021"/>
    <lineage>
        <taxon>Eukaryota</taxon>
        <taxon>Fungi</taxon>
        <taxon>Dikarya</taxon>
        <taxon>Basidiomycota</taxon>
        <taxon>Agaricomycotina</taxon>
        <taxon>Agaricomycetes</taxon>
        <taxon>Russulales</taxon>
        <taxon>Auriscalpiaceae</taxon>
        <taxon>Artomyces</taxon>
    </lineage>
</organism>
<accession>A0ACB8SM30</accession>
<keyword evidence="2" id="KW-1185">Reference proteome</keyword>
<sequence>MSAPQRGPRSRQYGLYRKEYLFSTSHRPWLRTLLDATDRKDIPVHEARSRTDTKVLSECHNVKGNVGRTEEVNKKRERDRRSVSSLVGRTPVENMSHCDHAPNAQYSGLDLLCTVKHEKQCNLRDIDYMGWIHGERPRPRPSISISSHSMLGTKVKEGSHTHNFLDVTDIHIPASFDDGNGHGSAIYYDYGEVSGTGGNFHDHLNPPNIPMSAIGSPWTNIDQYPSVQASQYETFFRPVHGIGAFTHLPLSHTGVQLSVGDASALLHESPPKSNISTFSELGHALQEVGSSVSSVGSEGIEMTFENTGMADSANNTSATVYLWSQEGATTHQSPISTDFTPEIPSSVDKGKPPYPDPNQLRSFEHLYWPFVVRWIEGTLDEDEADRYPFTISPSSRKIRGRNKVSGTIRSLLVCGPSDHGDRILPPGDVWVKTSFPAMISVSIGGGKWNEWVGNNPKKAFKAEHPNLKGRYLWYCQQYKFKWLKSSGIRSNKKQWKRPGHVGGDFMRRIGRVDLRGNPRDASAQDIIDVMQSLQDVQEIRPQKIRSCTECLRSRSPCIRILEDGGRTCERIGASMAGIAGWLLQSLVRYLDVVSLCKSMRLYQALAFPSRSSGPLPLAKPWSAPSVLPRKFWECLGRVRPSGTSCDGSFLATSWRFPRKFPNESTSGQTDLQTCTGSNGRDLIRDKWPGCVATREPIHPTLRSPRAQIGTSCVKHPIPTNLNWQRCPNTIDRIKQWCSVDAEFADGEHIYCLMHNSEMFQHDTSKAGGSQVVFRLHGFLGSHFDVWIPRDRDSRIDCAVPTEDRCVELTGQPCQDIFQEQVDVLKILVKHIATCIGVDYSSCTRTMISPQGGICMRLTAGSVQDLATYRLDDSGRLAKLMSPLQEGDFVEVGSRLHIRGRESPLGVKELDFEMRVVRIIRLCRRDLVPLFYFTEGLPTWNSFDRIQEKQVEKSDADGKRVHCVCPQILFRSGKRCYLKAIVLA</sequence>